<reference evidence="2" key="1">
    <citation type="submission" date="2020-05" db="EMBL/GenBank/DDBJ databases">
        <authorList>
            <person name="Chiriac C."/>
            <person name="Salcher M."/>
            <person name="Ghai R."/>
            <person name="Kavagutti S V."/>
        </authorList>
    </citation>
    <scope>NUCLEOTIDE SEQUENCE</scope>
</reference>
<dbReference type="EMBL" id="LR798315">
    <property type="protein sequence ID" value="CAB5222757.1"/>
    <property type="molecule type" value="Genomic_DNA"/>
</dbReference>
<dbReference type="InterPro" id="IPR054246">
    <property type="entry name" value="DUF6973"/>
</dbReference>
<dbReference type="Pfam" id="PF22322">
    <property type="entry name" value="DUF6973"/>
    <property type="match status" value="1"/>
</dbReference>
<feature type="domain" description="DUF6973" evidence="1">
    <location>
        <begin position="24"/>
        <end position="126"/>
    </location>
</feature>
<name>A0A6J7WY85_9CAUD</name>
<sequence>MDKNDDNFTPFAIIRDWYSKPGYFDMKSKAEVPGNKLYGSKGTVMGASDAYRHIVGQALYARKFGETIAGAMGNIHEMNFSEQDRQLYKEESDMDRKNNAIGLEIARKAKTEEDVYRMAQEAIKNKEAIYYDNETADKKRLETDRKKASMLN</sequence>
<evidence type="ECO:0000259" key="1">
    <source>
        <dbReference type="Pfam" id="PF22322"/>
    </source>
</evidence>
<organism evidence="2">
    <name type="scientific">uncultured Caudovirales phage</name>
    <dbReference type="NCBI Taxonomy" id="2100421"/>
    <lineage>
        <taxon>Viruses</taxon>
        <taxon>Duplodnaviria</taxon>
        <taxon>Heunggongvirae</taxon>
        <taxon>Uroviricota</taxon>
        <taxon>Caudoviricetes</taxon>
        <taxon>Peduoviridae</taxon>
        <taxon>Maltschvirus</taxon>
        <taxon>Maltschvirus maltsch</taxon>
    </lineage>
</organism>
<gene>
    <name evidence="2" type="ORF">UFOVP369_30</name>
</gene>
<protein>
    <recommendedName>
        <fullName evidence="1">DUF6973 domain-containing protein</fullName>
    </recommendedName>
</protein>
<accession>A0A6J7WY85</accession>
<proteinExistence type="predicted"/>
<evidence type="ECO:0000313" key="2">
    <source>
        <dbReference type="EMBL" id="CAB5222757.1"/>
    </source>
</evidence>